<keyword evidence="2" id="KW-1185">Reference proteome</keyword>
<proteinExistence type="predicted"/>
<protein>
    <submittedName>
        <fullName evidence="1">Uncharacterized protein</fullName>
    </submittedName>
</protein>
<accession>A0AAV5VE11</accession>
<dbReference type="AlphaFoldDB" id="A0AAV5VE11"/>
<dbReference type="EMBL" id="BTSY01000002">
    <property type="protein sequence ID" value="GMT16140.1"/>
    <property type="molecule type" value="Genomic_DNA"/>
</dbReference>
<comment type="caution">
    <text evidence="1">The sequence shown here is derived from an EMBL/GenBank/DDBJ whole genome shotgun (WGS) entry which is preliminary data.</text>
</comment>
<dbReference type="Proteomes" id="UP001432322">
    <property type="component" value="Unassembled WGS sequence"/>
</dbReference>
<gene>
    <name evidence="1" type="ORF">PFISCL1PPCAC_7437</name>
</gene>
<sequence>MSTRSMRQKVCGSVTSSACRRFLNATVSRARRSRSLSTRFFFRSSESPRGVDAMDDIFYEGVS</sequence>
<evidence type="ECO:0000313" key="2">
    <source>
        <dbReference type="Proteomes" id="UP001432322"/>
    </source>
</evidence>
<evidence type="ECO:0000313" key="1">
    <source>
        <dbReference type="EMBL" id="GMT16140.1"/>
    </source>
</evidence>
<organism evidence="1 2">
    <name type="scientific">Pristionchus fissidentatus</name>
    <dbReference type="NCBI Taxonomy" id="1538716"/>
    <lineage>
        <taxon>Eukaryota</taxon>
        <taxon>Metazoa</taxon>
        <taxon>Ecdysozoa</taxon>
        <taxon>Nematoda</taxon>
        <taxon>Chromadorea</taxon>
        <taxon>Rhabditida</taxon>
        <taxon>Rhabditina</taxon>
        <taxon>Diplogasteromorpha</taxon>
        <taxon>Diplogasteroidea</taxon>
        <taxon>Neodiplogasteridae</taxon>
        <taxon>Pristionchus</taxon>
    </lineage>
</organism>
<reference evidence="1" key="1">
    <citation type="submission" date="2023-10" db="EMBL/GenBank/DDBJ databases">
        <title>Genome assembly of Pristionchus species.</title>
        <authorList>
            <person name="Yoshida K."/>
            <person name="Sommer R.J."/>
        </authorList>
    </citation>
    <scope>NUCLEOTIDE SEQUENCE</scope>
    <source>
        <strain evidence="1">RS5133</strain>
    </source>
</reference>
<name>A0AAV5VE11_9BILA</name>